<dbReference type="Proteomes" id="UP000297703">
    <property type="component" value="Unassembled WGS sequence"/>
</dbReference>
<evidence type="ECO:0000259" key="3">
    <source>
        <dbReference type="SMART" id="SM00092"/>
    </source>
</evidence>
<gene>
    <name evidence="4" type="ORF">DR999_PMT22176</name>
</gene>
<keyword evidence="4" id="KW-0675">Receptor</keyword>
<accession>A0A4D9DGG2</accession>
<dbReference type="OrthoDB" id="8573660at2759"/>
<dbReference type="AlphaFoldDB" id="A0A4D9DGG2"/>
<evidence type="ECO:0000313" key="5">
    <source>
        <dbReference type="Proteomes" id="UP000297703"/>
    </source>
</evidence>
<feature type="signal peptide" evidence="2">
    <location>
        <begin position="1"/>
        <end position="26"/>
    </location>
</feature>
<dbReference type="InterPro" id="IPR036816">
    <property type="entry name" value="RNaseA-like_dom_sf"/>
</dbReference>
<evidence type="ECO:0000256" key="2">
    <source>
        <dbReference type="SAM" id="SignalP"/>
    </source>
</evidence>
<dbReference type="Pfam" id="PF00074">
    <property type="entry name" value="RnaseA"/>
    <property type="match status" value="1"/>
</dbReference>
<dbReference type="GO" id="GO:0050830">
    <property type="term" value="P:defense response to Gram-positive bacterium"/>
    <property type="evidence" value="ECO:0007669"/>
    <property type="project" value="TreeGrafter"/>
</dbReference>
<name>A0A4D9DGG2_9SAUR</name>
<proteinExistence type="inferred from homology"/>
<dbReference type="GO" id="GO:0003676">
    <property type="term" value="F:nucleic acid binding"/>
    <property type="evidence" value="ECO:0007669"/>
    <property type="project" value="InterPro"/>
</dbReference>
<reference evidence="4 5" key="1">
    <citation type="submission" date="2019-04" db="EMBL/GenBank/DDBJ databases">
        <title>Draft genome of the big-headed turtle Platysternon megacephalum.</title>
        <authorList>
            <person name="Gong S."/>
        </authorList>
    </citation>
    <scope>NUCLEOTIDE SEQUENCE [LARGE SCALE GENOMIC DNA]</scope>
    <source>
        <strain evidence="4">DO16091913</strain>
        <tissue evidence="4">Muscle</tissue>
    </source>
</reference>
<dbReference type="GO" id="GO:0004540">
    <property type="term" value="F:RNA nuclease activity"/>
    <property type="evidence" value="ECO:0007669"/>
    <property type="project" value="TreeGrafter"/>
</dbReference>
<keyword evidence="5" id="KW-1185">Reference proteome</keyword>
<dbReference type="SMART" id="SM00092">
    <property type="entry name" value="RNAse_Pc"/>
    <property type="match status" value="1"/>
</dbReference>
<comment type="similarity">
    <text evidence="1">Belongs to the pancreatic ribonuclease family.</text>
</comment>
<dbReference type="SUPFAM" id="SSF54076">
    <property type="entry name" value="RNase A-like"/>
    <property type="match status" value="1"/>
</dbReference>
<protein>
    <submittedName>
        <fullName evidence="4">5-hydroxytryptamine receptor 5A-like</fullName>
    </submittedName>
</protein>
<evidence type="ECO:0000313" key="4">
    <source>
        <dbReference type="EMBL" id="TFJ96068.1"/>
    </source>
</evidence>
<dbReference type="PANTHER" id="PTHR11437">
    <property type="entry name" value="RIBONUCLEASE"/>
    <property type="match status" value="1"/>
</dbReference>
<dbReference type="Gene3D" id="3.10.130.10">
    <property type="entry name" value="Ribonuclease A-like domain"/>
    <property type="match status" value="1"/>
</dbReference>
<sequence>MALKGSYYTLLLSLVLLGAWLDLASGQSQRRTNDRFLRRHWDNPKTQAPTSTTYCDLQTNARGLAKKNNIFIHARIALINNICTTGGTPSIGNQSQSIRRFRLTVCKLNADGNTYTERRLARRIVVSCRNKLPVRLVRIIRFRPSV</sequence>
<dbReference type="PANTHER" id="PTHR11437:SF65">
    <property type="entry name" value="ANGIOGENIN-2"/>
    <property type="match status" value="1"/>
</dbReference>
<evidence type="ECO:0000256" key="1">
    <source>
        <dbReference type="ARBA" id="ARBA00005600"/>
    </source>
</evidence>
<reference evidence="4 5" key="2">
    <citation type="submission" date="2019-04" db="EMBL/GenBank/DDBJ databases">
        <title>The genome sequence of big-headed turtle.</title>
        <authorList>
            <person name="Gong S."/>
        </authorList>
    </citation>
    <scope>NUCLEOTIDE SEQUENCE [LARGE SCALE GENOMIC DNA]</scope>
    <source>
        <strain evidence="4">DO16091913</strain>
        <tissue evidence="4">Muscle</tissue>
    </source>
</reference>
<dbReference type="EMBL" id="QXTE01000824">
    <property type="protein sequence ID" value="TFJ96068.1"/>
    <property type="molecule type" value="Genomic_DNA"/>
</dbReference>
<feature type="chain" id="PRO_5020033484" evidence="2">
    <location>
        <begin position="27"/>
        <end position="146"/>
    </location>
</feature>
<dbReference type="InterPro" id="IPR023412">
    <property type="entry name" value="RNaseA_domain"/>
</dbReference>
<organism evidence="4 5">
    <name type="scientific">Platysternon megacephalum</name>
    <name type="common">big-headed turtle</name>
    <dbReference type="NCBI Taxonomy" id="55544"/>
    <lineage>
        <taxon>Eukaryota</taxon>
        <taxon>Metazoa</taxon>
        <taxon>Chordata</taxon>
        <taxon>Craniata</taxon>
        <taxon>Vertebrata</taxon>
        <taxon>Euteleostomi</taxon>
        <taxon>Archelosauria</taxon>
        <taxon>Testudinata</taxon>
        <taxon>Testudines</taxon>
        <taxon>Cryptodira</taxon>
        <taxon>Durocryptodira</taxon>
        <taxon>Testudinoidea</taxon>
        <taxon>Platysternidae</taxon>
        <taxon>Platysternon</taxon>
    </lineage>
</organism>
<dbReference type="InterPro" id="IPR001427">
    <property type="entry name" value="RNaseA"/>
</dbReference>
<feature type="domain" description="Ribonuclease A-domain" evidence="3">
    <location>
        <begin position="29"/>
        <end position="140"/>
    </location>
</feature>
<comment type="caution">
    <text evidence="4">The sequence shown here is derived from an EMBL/GenBank/DDBJ whole genome shotgun (WGS) entry which is preliminary data.</text>
</comment>
<keyword evidence="2" id="KW-0732">Signal</keyword>